<reference evidence="3 4" key="1">
    <citation type="submission" date="2010-08" db="EMBL/GenBank/DDBJ databases">
        <authorList>
            <person name="Muzny D."/>
            <person name="Qin X."/>
            <person name="Buhay C."/>
            <person name="Dugan-Rocha S."/>
            <person name="Ding Y."/>
            <person name="Chen G."/>
            <person name="Hawes A."/>
            <person name="Holder M."/>
            <person name="Jhangiani S."/>
            <person name="Johnson A."/>
            <person name="Khan Z."/>
            <person name="Li Z."/>
            <person name="Liu W."/>
            <person name="Liu X."/>
            <person name="Perez L."/>
            <person name="Shen H."/>
            <person name="Wang Q."/>
            <person name="Watt J."/>
            <person name="Xi L."/>
            <person name="Xin Y."/>
            <person name="Zhou J."/>
            <person name="Deng J."/>
            <person name="Jiang H."/>
            <person name="Liu Y."/>
            <person name="Qu J."/>
            <person name="Song X.-Z."/>
            <person name="Zhang L."/>
            <person name="Villasana D."/>
            <person name="Johnson A."/>
            <person name="Liu J."/>
            <person name="Liyanage D."/>
            <person name="Lorensuhewa L."/>
            <person name="Robinson T."/>
            <person name="Song A."/>
            <person name="Song B.-B."/>
            <person name="Dinh H."/>
            <person name="Thornton R."/>
            <person name="Coyle M."/>
            <person name="Francisco L."/>
            <person name="Jackson L."/>
            <person name="Javaid M."/>
            <person name="Korchina V."/>
            <person name="Kovar C."/>
            <person name="Mata R."/>
            <person name="Mathew T."/>
            <person name="Ngo R."/>
            <person name="Nguyen L."/>
            <person name="Nguyen N."/>
            <person name="Okwuonu G."/>
            <person name="Ongeri F."/>
            <person name="Pham C."/>
            <person name="Simmons D."/>
            <person name="Wilczek-Boney K."/>
            <person name="Hale W."/>
            <person name="Jakkamsetti A."/>
            <person name="Pham P."/>
            <person name="Ruth R."/>
            <person name="San Lucas F."/>
            <person name="Warren J."/>
            <person name="Zhang J."/>
            <person name="Zhao Z."/>
            <person name="Zhou C."/>
            <person name="Zhu D."/>
            <person name="Lee S."/>
            <person name="Bess C."/>
            <person name="Blankenburg K."/>
            <person name="Forbes L."/>
            <person name="Fu Q."/>
            <person name="Gubbala S."/>
            <person name="Hirani K."/>
            <person name="Jayaseelan J.C."/>
            <person name="Lara F."/>
            <person name="Munidasa M."/>
            <person name="Palculict T."/>
            <person name="Patil S."/>
            <person name="Pu L.-L."/>
            <person name="Saada N."/>
            <person name="Tang L."/>
            <person name="Weissenberger G."/>
            <person name="Zhu Y."/>
            <person name="Hemphill L."/>
            <person name="Shang Y."/>
            <person name="Youmans B."/>
            <person name="Ayvaz T."/>
            <person name="Ross M."/>
            <person name="Santibanez J."/>
            <person name="Aqrawi P."/>
            <person name="Gross S."/>
            <person name="Joshi V."/>
            <person name="Fowler G."/>
            <person name="Nazareth L."/>
            <person name="Reid J."/>
            <person name="Worley K."/>
            <person name="Petrosino J."/>
            <person name="Highlander S."/>
            <person name="Gibbs R."/>
        </authorList>
    </citation>
    <scope>NUCLEOTIDE SEQUENCE [LARGE SCALE GENOMIC DNA]</scope>
    <source>
        <strain evidence="3 4">ATCC 33035</strain>
    </source>
</reference>
<feature type="compositionally biased region" description="Basic and acidic residues" evidence="2">
    <location>
        <begin position="1"/>
        <end position="10"/>
    </location>
</feature>
<keyword evidence="3" id="KW-0378">Hydrolase</keyword>
<gene>
    <name evidence="3" type="primary">tag</name>
    <name evidence="3" type="ORF">HMPREF0305_11624</name>
</gene>
<keyword evidence="1" id="KW-0862">Zinc</keyword>
<dbReference type="HOGENOM" id="CLU_083758_0_0_11"/>
<evidence type="ECO:0000313" key="3">
    <source>
        <dbReference type="EMBL" id="EFQ80458.1"/>
    </source>
</evidence>
<evidence type="ECO:0000256" key="2">
    <source>
        <dbReference type="SAM" id="MobiDB-lite"/>
    </source>
</evidence>
<keyword evidence="3" id="KW-0326">Glycosidase</keyword>
<dbReference type="EC" id="3.2.2.20" evidence="3"/>
<dbReference type="GO" id="GO:0008725">
    <property type="term" value="F:DNA-3-methyladenine glycosylase activity"/>
    <property type="evidence" value="ECO:0007669"/>
    <property type="project" value="UniProtKB-EC"/>
</dbReference>
<evidence type="ECO:0000256" key="1">
    <source>
        <dbReference type="PIRSR" id="PIRSR605019-1"/>
    </source>
</evidence>
<dbReference type="GO" id="GO:0006284">
    <property type="term" value="P:base-excision repair"/>
    <property type="evidence" value="ECO:0007669"/>
    <property type="project" value="InterPro"/>
</dbReference>
<dbReference type="InterPro" id="IPR052891">
    <property type="entry name" value="DNA-3mA_glycosylase"/>
</dbReference>
<sequence length="265" mass="29358">MAGEGKEHGRAGCFNGNHAQKIKGEHTMSEPTRQSEERTTLVYDDDGLGRPPWAMSSPMLKEYYDTEWGLPIFDEAGLYERLSLESFQSGLSWAVVLKKREAFRAAFSNFDPDKVAQFGEADVERLLGDASIIRNETKIRAAINNAKATIALREEGGLAEFIWAYQPPENLYPTVMEDIPKKSYESKLMSRELKKKGFRFVGPVTCFALMEAIGMIDTHLIGSHRRGTSGVWLESGVPNYGLAQEYNALANSQTAGADELHGAAS</sequence>
<organism evidence="3 4">
    <name type="scientific">Corynebacterium pseudogenitalium ATCC 33035</name>
    <dbReference type="NCBI Taxonomy" id="525264"/>
    <lineage>
        <taxon>Bacteria</taxon>
        <taxon>Bacillati</taxon>
        <taxon>Actinomycetota</taxon>
        <taxon>Actinomycetes</taxon>
        <taxon>Mycobacteriales</taxon>
        <taxon>Corynebacteriaceae</taxon>
        <taxon>Corynebacterium</taxon>
    </lineage>
</organism>
<dbReference type="Gene3D" id="1.10.340.30">
    <property type="entry name" value="Hypothetical protein, domain 2"/>
    <property type="match status" value="1"/>
</dbReference>
<keyword evidence="1" id="KW-0479">Metal-binding</keyword>
<dbReference type="InterPro" id="IPR005019">
    <property type="entry name" value="Adenine_glyco"/>
</dbReference>
<protein>
    <submittedName>
        <fullName evidence="3">DNA-3-methyladenine glycosylase I</fullName>
        <ecNumber evidence="3">3.2.2.20</ecNumber>
    </submittedName>
</protein>
<dbReference type="PANTHER" id="PTHR30037">
    <property type="entry name" value="DNA-3-METHYLADENINE GLYCOSYLASE 1"/>
    <property type="match status" value="1"/>
</dbReference>
<dbReference type="AlphaFoldDB" id="E2S522"/>
<dbReference type="PANTHER" id="PTHR30037:SF4">
    <property type="entry name" value="DNA-3-METHYLADENINE GLYCOSYLASE I"/>
    <property type="match status" value="1"/>
</dbReference>
<dbReference type="EMBL" id="ABYQ02000011">
    <property type="protein sequence ID" value="EFQ80458.1"/>
    <property type="molecule type" value="Genomic_DNA"/>
</dbReference>
<dbReference type="Proteomes" id="UP000003020">
    <property type="component" value="Unassembled WGS sequence"/>
</dbReference>
<dbReference type="eggNOG" id="COG2818">
    <property type="taxonomic scope" value="Bacteria"/>
</dbReference>
<feature type="compositionally biased region" description="Basic and acidic residues" evidence="2">
    <location>
        <begin position="22"/>
        <end position="39"/>
    </location>
</feature>
<comment type="caution">
    <text evidence="3">The sequence shown here is derived from an EMBL/GenBank/DDBJ whole genome shotgun (WGS) entry which is preliminary data.</text>
</comment>
<dbReference type="InterPro" id="IPR011257">
    <property type="entry name" value="DNA_glycosylase"/>
</dbReference>
<dbReference type="Pfam" id="PF03352">
    <property type="entry name" value="Adenine_glyco"/>
    <property type="match status" value="1"/>
</dbReference>
<accession>E2S522</accession>
<dbReference type="GO" id="GO:0046872">
    <property type="term" value="F:metal ion binding"/>
    <property type="evidence" value="ECO:0007669"/>
    <property type="project" value="UniProtKB-KW"/>
</dbReference>
<feature type="binding site" evidence="1">
    <location>
        <position position="219"/>
    </location>
    <ligand>
        <name>Zn(2+)</name>
        <dbReference type="ChEBI" id="CHEBI:29105"/>
    </ligand>
</feature>
<name>E2S522_9CORY</name>
<keyword evidence="4" id="KW-1185">Reference proteome</keyword>
<evidence type="ECO:0000313" key="4">
    <source>
        <dbReference type="Proteomes" id="UP000003020"/>
    </source>
</evidence>
<dbReference type="SUPFAM" id="SSF48150">
    <property type="entry name" value="DNA-glycosylase"/>
    <property type="match status" value="1"/>
</dbReference>
<feature type="region of interest" description="Disordered" evidence="2">
    <location>
        <begin position="1"/>
        <end position="44"/>
    </location>
</feature>
<proteinExistence type="predicted"/>